<evidence type="ECO:0000256" key="2">
    <source>
        <dbReference type="SAM" id="SignalP"/>
    </source>
</evidence>
<accession>A0A6U0IIL6</accession>
<feature type="signal peptide" evidence="2">
    <location>
        <begin position="1"/>
        <end position="19"/>
    </location>
</feature>
<protein>
    <submittedName>
        <fullName evidence="4">Uncharacterized protein</fullName>
    </submittedName>
</protein>
<dbReference type="GO" id="GO:0009507">
    <property type="term" value="C:chloroplast"/>
    <property type="evidence" value="ECO:0007669"/>
    <property type="project" value="UniProtKB-SubCell"/>
</dbReference>
<dbReference type="AlphaFoldDB" id="A0A6U0IIL6"/>
<dbReference type="SUPFAM" id="SSF103511">
    <property type="entry name" value="Chlorophyll a-b binding protein"/>
    <property type="match status" value="1"/>
</dbReference>
<keyword evidence="1" id="KW-0812">Transmembrane</keyword>
<keyword evidence="1" id="KW-0472">Membrane</keyword>
<keyword evidence="2" id="KW-0732">Signal</keyword>
<proteinExistence type="predicted"/>
<keyword evidence="1" id="KW-1133">Transmembrane helix</keyword>
<dbReference type="GO" id="GO:0030076">
    <property type="term" value="C:light-harvesting complex"/>
    <property type="evidence" value="ECO:0007669"/>
    <property type="project" value="UniProtKB-KW"/>
</dbReference>
<organism evidence="4">
    <name type="scientific">Minutocellus polymorphus</name>
    <dbReference type="NCBI Taxonomy" id="265543"/>
    <lineage>
        <taxon>Eukaryota</taxon>
        <taxon>Sar</taxon>
        <taxon>Stramenopiles</taxon>
        <taxon>Ochrophyta</taxon>
        <taxon>Bacillariophyta</taxon>
        <taxon>Mediophyceae</taxon>
        <taxon>Cymatosirophycidae</taxon>
        <taxon>Cymatosirales</taxon>
        <taxon>Cymatosiraceae</taxon>
        <taxon>Minutocellus</taxon>
    </lineage>
</organism>
<feature type="transmembrane region" description="Helical" evidence="1">
    <location>
        <begin position="114"/>
        <end position="136"/>
    </location>
</feature>
<name>A0A6U0IIL6_9STRA</name>
<dbReference type="EMBL" id="HBEJ01001966">
    <property type="protein sequence ID" value="CAD8360878.1"/>
    <property type="molecule type" value="Transcribed_RNA"/>
</dbReference>
<feature type="chain" id="PRO_5036393767" evidence="2">
    <location>
        <begin position="20"/>
        <end position="145"/>
    </location>
</feature>
<gene>
    <name evidence="3" type="ORF">MPOL1434_LOCUS1157</name>
    <name evidence="4" type="ORF">MPOL1434_LOCUS1158</name>
</gene>
<sequence length="145" mass="15509">MSFKRTLAVLFVVLASASAFVPSQNSNSNKPATPTPVSQLRTADLSNNAASGRLSATALHERQWNFNRGRGPFGMKRNAEIWNGRAAQMGFTFVLLQELITGKGVVQGLQEGNAFNMACLGIGVFGIIGLTGFLALKGKESDITY</sequence>
<reference evidence="4" key="1">
    <citation type="submission" date="2021-01" db="EMBL/GenBank/DDBJ databases">
        <authorList>
            <person name="Corre E."/>
            <person name="Pelletier E."/>
            <person name="Niang G."/>
            <person name="Scheremetjew M."/>
            <person name="Finn R."/>
            <person name="Kale V."/>
            <person name="Holt S."/>
            <person name="Cochrane G."/>
            <person name="Meng A."/>
            <person name="Brown T."/>
            <person name="Cohen L."/>
        </authorList>
    </citation>
    <scope>NUCLEOTIDE SEQUENCE</scope>
    <source>
        <strain evidence="4">CCMP3303</strain>
    </source>
</reference>
<evidence type="ECO:0000313" key="3">
    <source>
        <dbReference type="EMBL" id="CAD8360878.1"/>
    </source>
</evidence>
<dbReference type="Gene3D" id="1.10.3460.10">
    <property type="entry name" value="Chlorophyll a/b binding protein domain"/>
    <property type="match status" value="1"/>
</dbReference>
<evidence type="ECO:0000313" key="4">
    <source>
        <dbReference type="EMBL" id="CAD8360880.1"/>
    </source>
</evidence>
<dbReference type="EMBL" id="HBEJ01001967">
    <property type="protein sequence ID" value="CAD8360880.1"/>
    <property type="molecule type" value="Transcribed_RNA"/>
</dbReference>
<evidence type="ECO:0000256" key="1">
    <source>
        <dbReference type="SAM" id="Phobius"/>
    </source>
</evidence>